<evidence type="ECO:0000313" key="2">
    <source>
        <dbReference type="Proteomes" id="UP000035489"/>
    </source>
</evidence>
<dbReference type="RefSeq" id="WP_047192668.1">
    <property type="nucleotide sequence ID" value="NZ_LCYG01000127.1"/>
</dbReference>
<dbReference type="AlphaFoldDB" id="A0A0H1RAU0"/>
<protein>
    <submittedName>
        <fullName evidence="1">Uncharacterized protein</fullName>
    </submittedName>
</protein>
<reference evidence="1 2" key="1">
    <citation type="submission" date="2015-05" db="EMBL/GenBank/DDBJ databases">
        <title>Draft genome sequence of Microvirga vignae strain BR3299, a novel nitrogen fixing bacteria isolated from Brazil semi-aired region.</title>
        <authorList>
            <person name="Zilli J.E."/>
            <person name="Passos S.R."/>
            <person name="Leite J."/>
            <person name="Baldani J.I."/>
            <person name="Xavier G.R."/>
            <person name="Rumjaneck N.G."/>
            <person name="Simoes-Araujo J.L."/>
        </authorList>
    </citation>
    <scope>NUCLEOTIDE SEQUENCE [LARGE SCALE GENOMIC DNA]</scope>
    <source>
        <strain evidence="1 2">BR3299</strain>
    </source>
</reference>
<name>A0A0H1RAU0_9HYPH</name>
<dbReference type="EMBL" id="LCYG01000127">
    <property type="protein sequence ID" value="KLK89727.1"/>
    <property type="molecule type" value="Genomic_DNA"/>
</dbReference>
<proteinExistence type="predicted"/>
<dbReference type="Proteomes" id="UP000035489">
    <property type="component" value="Unassembled WGS sequence"/>
</dbReference>
<sequence>MITAALGWLSVAASDPAFLYLGDETRVLRRGTAAQLVTRYGKLLTEVIEIQVRILPADGTQAARGKPLGVKAVHTPAAFIQDADT</sequence>
<dbReference type="STRING" id="1225564.AA309_29885"/>
<accession>A0A0H1RAU0</accession>
<gene>
    <name evidence="1" type="ORF">AA309_29885</name>
</gene>
<keyword evidence="2" id="KW-1185">Reference proteome</keyword>
<organism evidence="1 2">
    <name type="scientific">Microvirga vignae</name>
    <dbReference type="NCBI Taxonomy" id="1225564"/>
    <lineage>
        <taxon>Bacteria</taxon>
        <taxon>Pseudomonadati</taxon>
        <taxon>Pseudomonadota</taxon>
        <taxon>Alphaproteobacteria</taxon>
        <taxon>Hyphomicrobiales</taxon>
        <taxon>Methylobacteriaceae</taxon>
        <taxon>Microvirga</taxon>
    </lineage>
</organism>
<comment type="caution">
    <text evidence="1">The sequence shown here is derived from an EMBL/GenBank/DDBJ whole genome shotgun (WGS) entry which is preliminary data.</text>
</comment>
<evidence type="ECO:0000313" key="1">
    <source>
        <dbReference type="EMBL" id="KLK89727.1"/>
    </source>
</evidence>
<dbReference type="PATRIC" id="fig|1225564.3.peg.722"/>